<sequence length="746" mass="84176">MPPSVPLLHPAKRVRLNPGIRRDAVVMPGDGSAVRERETPLKRIGGSQTLFQGPAIRSMPLESTWKTLQSWEPIDSSDFALDPSNGEWYEEALDQGVMEEPRGPVVQVQRKKYARSKVAKRPHVVWKERHRQTYLEEQMQLEGQGDFTSEKCPDCLARRHATPGDAKYRCVECFLPDLVCSTCCVKRHRSNPFHRIEEWDGSHFVDISLKSLGLTIQLNHGNSICDNPVVAHKNMLLLHVNGVHEVSIQYCGCGRSIPQHHQLLRRCLYPSSQITKLTVNNGVDLPKSRYKALMRMSLQWRHLKLLKRGGRGNEPSGVAGTADGELAIMCPTCPRPNVNLPEDWEKVSPALRFLYVLVLCMDANFRLKNQMVSSYSQDPGLGTGWAYLVPRVPYEKYVLSRAKDSDISTCVGFQALAKANTKFSKGLRYTGVSLVACGRSEMIMPIGVGNLQKGERYANMDYTFGSSLLQFALIPLILISYDICCQWYINLYARINKDWPSEIQSASKKKFIPAIPKMHEPAHGKDNHQMYSLNYIPGVGQSDLEAPERIWSPHNALGNSTKTQGPGSRHDVLDDHFNFWNYQKYMSLGRSLATRYKAAVAERNIQVEGHRGLSNTVQPEQVIKWEKACKEWEDAPFPKTGVKNPYHVASLVLTETQVRAQLHLEEEAKLKEGGESLHATTPSAFIMHGLDLEDAQRRVRHLAHDVSTGATTRQSAGLSEQRNLLRSRIRSYEQLLPIYMPGLRGK</sequence>
<dbReference type="AlphaFoldDB" id="A0A8H5BIP2"/>
<dbReference type="PANTHER" id="PTHR33104">
    <property type="entry name" value="SI:DKEY-29D5.2"/>
    <property type="match status" value="1"/>
</dbReference>
<dbReference type="Pfam" id="PF18803">
    <property type="entry name" value="CxC2"/>
    <property type="match status" value="1"/>
</dbReference>
<keyword evidence="3" id="KW-1185">Reference proteome</keyword>
<feature type="domain" description="CxC2-like cysteine cluster KDZ transposase-associated" evidence="1">
    <location>
        <begin position="209"/>
        <end position="277"/>
    </location>
</feature>
<dbReference type="InterPro" id="IPR041457">
    <property type="entry name" value="CxC2_KDZ-assoc"/>
</dbReference>
<reference evidence="2 3" key="1">
    <citation type="journal article" date="2020" name="ISME J.">
        <title>Uncovering the hidden diversity of litter-decomposition mechanisms in mushroom-forming fungi.</title>
        <authorList>
            <person name="Floudas D."/>
            <person name="Bentzer J."/>
            <person name="Ahren D."/>
            <person name="Johansson T."/>
            <person name="Persson P."/>
            <person name="Tunlid A."/>
        </authorList>
    </citation>
    <scope>NUCLEOTIDE SEQUENCE [LARGE SCALE GENOMIC DNA]</scope>
    <source>
        <strain evidence="2 3">CBS 101986</strain>
    </source>
</reference>
<dbReference type="EMBL" id="JAACJJ010000028">
    <property type="protein sequence ID" value="KAF5322852.1"/>
    <property type="molecule type" value="Genomic_DNA"/>
</dbReference>
<protein>
    <recommendedName>
        <fullName evidence="1">CxC2-like cysteine cluster KDZ transposase-associated domain-containing protein</fullName>
    </recommendedName>
</protein>
<accession>A0A8H5BIP2</accession>
<evidence type="ECO:0000313" key="2">
    <source>
        <dbReference type="EMBL" id="KAF5322852.1"/>
    </source>
</evidence>
<dbReference type="InterPro" id="IPR040521">
    <property type="entry name" value="KDZ"/>
</dbReference>
<dbReference type="PANTHER" id="PTHR33104:SF2">
    <property type="entry name" value="CXC3 LIKE CYSTEINE CLUSTER DOMAIN-CONTAINING PROTEIN"/>
    <property type="match status" value="1"/>
</dbReference>
<evidence type="ECO:0000313" key="3">
    <source>
        <dbReference type="Proteomes" id="UP000567179"/>
    </source>
</evidence>
<name>A0A8H5BIP2_9AGAR</name>
<gene>
    <name evidence="2" type="ORF">D9619_002290</name>
</gene>
<evidence type="ECO:0000259" key="1">
    <source>
        <dbReference type="Pfam" id="PF18803"/>
    </source>
</evidence>
<dbReference type="Proteomes" id="UP000567179">
    <property type="component" value="Unassembled WGS sequence"/>
</dbReference>
<comment type="caution">
    <text evidence="2">The sequence shown here is derived from an EMBL/GenBank/DDBJ whole genome shotgun (WGS) entry which is preliminary data.</text>
</comment>
<dbReference type="OrthoDB" id="3214502at2759"/>
<dbReference type="Pfam" id="PF18758">
    <property type="entry name" value="KDZ"/>
    <property type="match status" value="1"/>
</dbReference>
<organism evidence="2 3">
    <name type="scientific">Psilocybe cf. subviscida</name>
    <dbReference type="NCBI Taxonomy" id="2480587"/>
    <lineage>
        <taxon>Eukaryota</taxon>
        <taxon>Fungi</taxon>
        <taxon>Dikarya</taxon>
        <taxon>Basidiomycota</taxon>
        <taxon>Agaricomycotina</taxon>
        <taxon>Agaricomycetes</taxon>
        <taxon>Agaricomycetidae</taxon>
        <taxon>Agaricales</taxon>
        <taxon>Agaricineae</taxon>
        <taxon>Strophariaceae</taxon>
        <taxon>Psilocybe</taxon>
    </lineage>
</organism>
<proteinExistence type="predicted"/>